<dbReference type="PANTHER" id="PTHR42953">
    <property type="entry name" value="HIGH-AFFINITY ZINC UPTAKE SYSTEM PROTEIN ZNUA-RELATED"/>
    <property type="match status" value="1"/>
</dbReference>
<evidence type="ECO:0000313" key="6">
    <source>
        <dbReference type="EMBL" id="RSU05108.1"/>
    </source>
</evidence>
<keyword evidence="7" id="KW-1185">Reference proteome</keyword>
<organism evidence="6 7">
    <name type="scientific">Vagococcus fessus</name>
    <dbReference type="NCBI Taxonomy" id="120370"/>
    <lineage>
        <taxon>Bacteria</taxon>
        <taxon>Bacillati</taxon>
        <taxon>Bacillota</taxon>
        <taxon>Bacilli</taxon>
        <taxon>Lactobacillales</taxon>
        <taxon>Enterococcaceae</taxon>
        <taxon>Vagococcus</taxon>
    </lineage>
</organism>
<dbReference type="InterPro" id="IPR006129">
    <property type="entry name" value="AdhesinB"/>
</dbReference>
<evidence type="ECO:0000256" key="1">
    <source>
        <dbReference type="ARBA" id="ARBA00011028"/>
    </source>
</evidence>
<accession>A0A430AD38</accession>
<name>A0A430AD38_9ENTE</name>
<dbReference type="InterPro" id="IPR050492">
    <property type="entry name" value="Bact_metal-bind_prot9"/>
</dbReference>
<dbReference type="PANTHER" id="PTHR42953:SF3">
    <property type="entry name" value="HIGH-AFFINITY ZINC UPTAKE SYSTEM PROTEIN ZNUA"/>
    <property type="match status" value="1"/>
</dbReference>
<dbReference type="Gene3D" id="3.40.50.1980">
    <property type="entry name" value="Nitrogenase molybdenum iron protein domain"/>
    <property type="match status" value="2"/>
</dbReference>
<evidence type="ECO:0000256" key="5">
    <source>
        <dbReference type="SAM" id="SignalP"/>
    </source>
</evidence>
<dbReference type="EMBL" id="NGJY01000001">
    <property type="protein sequence ID" value="RSU05108.1"/>
    <property type="molecule type" value="Genomic_DNA"/>
</dbReference>
<dbReference type="CDD" id="cd01017">
    <property type="entry name" value="AdcA"/>
    <property type="match status" value="1"/>
</dbReference>
<dbReference type="PRINTS" id="PR00690">
    <property type="entry name" value="ADHESNFAMILY"/>
</dbReference>
<comment type="similarity">
    <text evidence="1 4">Belongs to the bacterial solute-binding protein 9 family.</text>
</comment>
<evidence type="ECO:0000256" key="4">
    <source>
        <dbReference type="RuleBase" id="RU003512"/>
    </source>
</evidence>
<dbReference type="AlphaFoldDB" id="A0A430AD38"/>
<dbReference type="GO" id="GO:0046872">
    <property type="term" value="F:metal ion binding"/>
    <property type="evidence" value="ECO:0007669"/>
    <property type="project" value="InterPro"/>
</dbReference>
<dbReference type="Proteomes" id="UP000287101">
    <property type="component" value="Unassembled WGS sequence"/>
</dbReference>
<evidence type="ECO:0000256" key="3">
    <source>
        <dbReference type="ARBA" id="ARBA00022729"/>
    </source>
</evidence>
<sequence>MKKIVTLLSLAALGLVLTACSSNEGKNKANDKLQVVTTFYPMYDFTKNIVGDKADVSMLITGGTEPHDYEPSAKDIARIQDADVFVYNSNEMETWVESVLANIDKKKTKVIEASDAIELMEGSESEEGEEAVHGHEHGLDPHVWLDPVLVKKEVAAISDGIIEVDEKNKATYEENTKNYQGQLSELDKTFKEAFKTAKNREFVTQHAAFGYLAKQYDLKQVSISGISPDQEPSPSELAKIEDFVKKNKVDYIYTEELASSKIAETIANATGAKMIDLNTLEGLSKDKQESGSDYISEMKENVKALQKTIK</sequence>
<keyword evidence="3 5" id="KW-0732">Signal</keyword>
<gene>
    <name evidence="6" type="ORF">CBF31_03585</name>
</gene>
<proteinExistence type="inferred from homology"/>
<feature type="chain" id="PRO_5038510651" evidence="5">
    <location>
        <begin position="22"/>
        <end position="310"/>
    </location>
</feature>
<comment type="caution">
    <text evidence="6">The sequence shown here is derived from an EMBL/GenBank/DDBJ whole genome shotgun (WGS) entry which is preliminary data.</text>
</comment>
<dbReference type="RefSeq" id="WP_126830995.1">
    <property type="nucleotide sequence ID" value="NZ_CBCRYB010000003.1"/>
</dbReference>
<protein>
    <submittedName>
        <fullName evidence="6">Zinc ABC transporter substrate-binding protein</fullName>
    </submittedName>
</protein>
<dbReference type="GO" id="GO:0030001">
    <property type="term" value="P:metal ion transport"/>
    <property type="evidence" value="ECO:0007669"/>
    <property type="project" value="InterPro"/>
</dbReference>
<dbReference type="InterPro" id="IPR006127">
    <property type="entry name" value="ZnuA-like"/>
</dbReference>
<dbReference type="PRINTS" id="PR00691">
    <property type="entry name" value="ADHESINB"/>
</dbReference>
<evidence type="ECO:0000313" key="7">
    <source>
        <dbReference type="Proteomes" id="UP000287101"/>
    </source>
</evidence>
<dbReference type="InterPro" id="IPR006128">
    <property type="entry name" value="Lipoprotein_PsaA-like"/>
</dbReference>
<dbReference type="PROSITE" id="PS51257">
    <property type="entry name" value="PROKAR_LIPOPROTEIN"/>
    <property type="match status" value="1"/>
</dbReference>
<dbReference type="OrthoDB" id="9810636at2"/>
<feature type="signal peptide" evidence="5">
    <location>
        <begin position="1"/>
        <end position="21"/>
    </location>
</feature>
<evidence type="ECO:0000256" key="2">
    <source>
        <dbReference type="ARBA" id="ARBA00022448"/>
    </source>
</evidence>
<dbReference type="Pfam" id="PF01297">
    <property type="entry name" value="ZnuA"/>
    <property type="match status" value="1"/>
</dbReference>
<reference evidence="6 7" key="1">
    <citation type="submission" date="2017-05" db="EMBL/GenBank/DDBJ databases">
        <title>Vagococcus spp. assemblies.</title>
        <authorList>
            <person name="Gulvik C.A."/>
        </authorList>
    </citation>
    <scope>NUCLEOTIDE SEQUENCE [LARGE SCALE GENOMIC DNA]</scope>
    <source>
        <strain evidence="6 7">CCUG 41755</strain>
    </source>
</reference>
<dbReference type="SUPFAM" id="SSF53807">
    <property type="entry name" value="Helical backbone' metal receptor"/>
    <property type="match status" value="1"/>
</dbReference>
<dbReference type="GO" id="GO:0007155">
    <property type="term" value="P:cell adhesion"/>
    <property type="evidence" value="ECO:0007669"/>
    <property type="project" value="InterPro"/>
</dbReference>
<keyword evidence="2 4" id="KW-0813">Transport</keyword>